<evidence type="ECO:0000256" key="1">
    <source>
        <dbReference type="ARBA" id="ARBA00004496"/>
    </source>
</evidence>
<reference evidence="6" key="1">
    <citation type="submission" date="2023-03" db="EMBL/GenBank/DDBJ databases">
        <title>Edaphobacter sp.</title>
        <authorList>
            <person name="Huber K.J."/>
            <person name="Papendorf J."/>
            <person name="Pilke C."/>
            <person name="Bunk B."/>
            <person name="Sproeer C."/>
            <person name="Pester M."/>
        </authorList>
    </citation>
    <scope>NUCLEOTIDE SEQUENCE</scope>
    <source>
        <strain evidence="6">DSM 110680</strain>
    </source>
</reference>
<evidence type="ECO:0000256" key="2">
    <source>
        <dbReference type="ARBA" id="ARBA00022490"/>
    </source>
</evidence>
<keyword evidence="3" id="KW-0479">Metal-binding</keyword>
<dbReference type="GO" id="GO:0046872">
    <property type="term" value="F:metal ion binding"/>
    <property type="evidence" value="ECO:0007669"/>
    <property type="project" value="UniProtKB-KW"/>
</dbReference>
<proteinExistence type="predicted"/>
<name>A0AAU7DKL8_9BACT</name>
<comment type="subcellular location">
    <subcellularLocation>
        <location evidence="1">Cytoplasm</location>
    </subcellularLocation>
</comment>
<dbReference type="GO" id="GO:0005737">
    <property type="term" value="C:cytoplasm"/>
    <property type="evidence" value="ECO:0007669"/>
    <property type="project" value="UniProtKB-SubCell"/>
</dbReference>
<sequence>MSTAAQSIREIVTSSPSAASIFHRFDIDLCVQADLSLEAVCRELQLSVDQVLEKLADAEVKERGGLAFDPLDVSLGRLIQHIVRVHHHRVRQVLPALAEMASKVATKRSDRDPELVRIAELVEALRSEMYAHIEKEEQVLFPFISQIDQESIVAYPPAHACFRSVAHPIFMMEQEHESADHIMRELIRITSHFEAPSWACATHTALFSGLREFEADLKQHVHLENDVLFPRAIQLEAEIKVRS</sequence>
<dbReference type="Gene3D" id="1.20.120.520">
    <property type="entry name" value="nmb1532 protein domain like"/>
    <property type="match status" value="1"/>
</dbReference>
<dbReference type="AlphaFoldDB" id="A0AAU7DKL8"/>
<dbReference type="PANTHER" id="PTHR36438">
    <property type="entry name" value="IRON-SULFUR CLUSTER REPAIR PROTEIN YTFE"/>
    <property type="match status" value="1"/>
</dbReference>
<dbReference type="InterPro" id="IPR012312">
    <property type="entry name" value="Hemerythrin-like"/>
</dbReference>
<evidence type="ECO:0000256" key="4">
    <source>
        <dbReference type="ARBA" id="ARBA00023004"/>
    </source>
</evidence>
<accession>A0AAU7DKL8</accession>
<dbReference type="InterPro" id="IPR019903">
    <property type="entry name" value="RIC_family"/>
</dbReference>
<keyword evidence="2" id="KW-0963">Cytoplasm</keyword>
<protein>
    <submittedName>
        <fullName evidence="6">DUF542 domain-containing protein</fullName>
    </submittedName>
</protein>
<dbReference type="RefSeq" id="WP_348263502.1">
    <property type="nucleotide sequence ID" value="NZ_CP121196.1"/>
</dbReference>
<dbReference type="Pfam" id="PF04405">
    <property type="entry name" value="ScdA_N"/>
    <property type="match status" value="1"/>
</dbReference>
<evidence type="ECO:0000256" key="3">
    <source>
        <dbReference type="ARBA" id="ARBA00022723"/>
    </source>
</evidence>
<gene>
    <name evidence="6" type="ORF">P8935_02850</name>
</gene>
<dbReference type="PANTHER" id="PTHR36438:SF1">
    <property type="entry name" value="IRON-SULFUR CLUSTER REPAIR PROTEIN YTFE"/>
    <property type="match status" value="1"/>
</dbReference>
<evidence type="ECO:0000313" key="6">
    <source>
        <dbReference type="EMBL" id="XBH18278.1"/>
    </source>
</evidence>
<evidence type="ECO:0000259" key="5">
    <source>
        <dbReference type="Pfam" id="PF01814"/>
    </source>
</evidence>
<dbReference type="EMBL" id="CP121196">
    <property type="protein sequence ID" value="XBH18278.1"/>
    <property type="molecule type" value="Genomic_DNA"/>
</dbReference>
<feature type="domain" description="Hemerythrin-like" evidence="5">
    <location>
        <begin position="80"/>
        <end position="232"/>
    </location>
</feature>
<keyword evidence="4" id="KW-0408">Iron</keyword>
<dbReference type="Pfam" id="PF01814">
    <property type="entry name" value="Hemerythrin"/>
    <property type="match status" value="1"/>
</dbReference>
<organism evidence="6">
    <name type="scientific">Telmatobacter sp. DSM 110680</name>
    <dbReference type="NCBI Taxonomy" id="3036704"/>
    <lineage>
        <taxon>Bacteria</taxon>
        <taxon>Pseudomonadati</taxon>
        <taxon>Acidobacteriota</taxon>
        <taxon>Terriglobia</taxon>
        <taxon>Terriglobales</taxon>
        <taxon>Acidobacteriaceae</taxon>
        <taxon>Telmatobacter</taxon>
    </lineage>
</organism>